<evidence type="ECO:0000259" key="2">
    <source>
        <dbReference type="Pfam" id="PF03061"/>
    </source>
</evidence>
<feature type="domain" description="Thioesterase" evidence="2">
    <location>
        <begin position="105"/>
        <end position="181"/>
    </location>
</feature>
<protein>
    <submittedName>
        <fullName evidence="3">PaaI family thioesterase</fullName>
    </submittedName>
</protein>
<dbReference type="RefSeq" id="WP_129068379.1">
    <property type="nucleotide sequence ID" value="NZ_RDFA01000002.1"/>
</dbReference>
<evidence type="ECO:0000256" key="1">
    <source>
        <dbReference type="ARBA" id="ARBA00022801"/>
    </source>
</evidence>
<dbReference type="PANTHER" id="PTHR43240">
    <property type="entry name" value="1,4-DIHYDROXY-2-NAPHTHOYL-COA THIOESTERASE 1"/>
    <property type="match status" value="1"/>
</dbReference>
<accession>A0A498KYJ6</accession>
<dbReference type="InterPro" id="IPR006683">
    <property type="entry name" value="Thioestr_dom"/>
</dbReference>
<dbReference type="SUPFAM" id="SSF54637">
    <property type="entry name" value="Thioesterase/thiol ester dehydrase-isomerase"/>
    <property type="match status" value="1"/>
</dbReference>
<comment type="caution">
    <text evidence="3">The sequence shown here is derived from an EMBL/GenBank/DDBJ whole genome shotgun (WGS) entry which is preliminary data.</text>
</comment>
<dbReference type="Gene3D" id="3.10.129.10">
    <property type="entry name" value="Hotdog Thioesterase"/>
    <property type="match status" value="1"/>
</dbReference>
<keyword evidence="4" id="KW-1185">Reference proteome</keyword>
<name>A0A498KYJ6_9EURY</name>
<evidence type="ECO:0000313" key="4">
    <source>
        <dbReference type="Proteomes" id="UP000289691"/>
    </source>
</evidence>
<dbReference type="Proteomes" id="UP000289691">
    <property type="component" value="Unassembled WGS sequence"/>
</dbReference>
<organism evidence="3 4">
    <name type="scientific">Halorientalis pallida</name>
    <dbReference type="NCBI Taxonomy" id="2479928"/>
    <lineage>
        <taxon>Archaea</taxon>
        <taxon>Methanobacteriati</taxon>
        <taxon>Methanobacteriota</taxon>
        <taxon>Stenosarchaea group</taxon>
        <taxon>Halobacteria</taxon>
        <taxon>Halobacteriales</taxon>
        <taxon>Haloarculaceae</taxon>
        <taxon>Halorientalis</taxon>
    </lineage>
</organism>
<sequence>MADQRRETTVALPGDVYERLGGDDEAVAETLETLAADHAELQRSIAQFTDEGGEPPMGEGQAATMAALADFGPPIGRLLGFELEDAEPGRAVLSLQPGPEHANPMGTLHGGVLCDLGDAAMGYAYASTLGPDESFTTLELDVKFLRPVWDQRLMAEATITHDGRTVGLVECDVTGPDDELIAHLESVCMTLRGDDADGR</sequence>
<dbReference type="CDD" id="cd03443">
    <property type="entry name" value="PaaI_thioesterase"/>
    <property type="match status" value="1"/>
</dbReference>
<dbReference type="NCBIfam" id="TIGR00369">
    <property type="entry name" value="unchar_dom_1"/>
    <property type="match status" value="1"/>
</dbReference>
<gene>
    <name evidence="3" type="ORF">EAF64_07660</name>
</gene>
<reference evidence="3 4" key="1">
    <citation type="submission" date="2019-01" db="EMBL/GenBank/DDBJ databases">
        <title>Halorientalis sp. F13-25 a new haloarchaeum isolated from hypersaline water.</title>
        <authorList>
            <person name="Ana D.-V."/>
            <person name="Cristina S.-P."/>
            <person name="Antonio V."/>
        </authorList>
    </citation>
    <scope>NUCLEOTIDE SEQUENCE [LARGE SCALE GENOMIC DNA]</scope>
    <source>
        <strain evidence="3 4">F13-25</strain>
    </source>
</reference>
<dbReference type="PANTHER" id="PTHR43240:SF1">
    <property type="entry name" value="BLR5584 PROTEIN"/>
    <property type="match status" value="1"/>
</dbReference>
<dbReference type="AlphaFoldDB" id="A0A498KYJ6"/>
<evidence type="ECO:0000313" key="3">
    <source>
        <dbReference type="EMBL" id="RXK50419.1"/>
    </source>
</evidence>
<dbReference type="GO" id="GO:0061522">
    <property type="term" value="F:1,4-dihydroxy-2-naphthoyl-CoA thioesterase activity"/>
    <property type="evidence" value="ECO:0007669"/>
    <property type="project" value="TreeGrafter"/>
</dbReference>
<keyword evidence="1" id="KW-0378">Hydrolase</keyword>
<proteinExistence type="predicted"/>
<dbReference type="InterPro" id="IPR003736">
    <property type="entry name" value="PAAI_dom"/>
</dbReference>
<dbReference type="OrthoDB" id="176317at2157"/>
<dbReference type="Pfam" id="PF03061">
    <property type="entry name" value="4HBT"/>
    <property type="match status" value="1"/>
</dbReference>
<dbReference type="GO" id="GO:0005829">
    <property type="term" value="C:cytosol"/>
    <property type="evidence" value="ECO:0007669"/>
    <property type="project" value="TreeGrafter"/>
</dbReference>
<dbReference type="InterPro" id="IPR029069">
    <property type="entry name" value="HotDog_dom_sf"/>
</dbReference>
<dbReference type="EMBL" id="RDFA01000002">
    <property type="protein sequence ID" value="RXK50419.1"/>
    <property type="molecule type" value="Genomic_DNA"/>
</dbReference>